<dbReference type="EMBL" id="DXDX01000076">
    <property type="protein sequence ID" value="HIY21076.1"/>
    <property type="molecule type" value="Genomic_DNA"/>
</dbReference>
<organism evidence="2 3">
    <name type="scientific">Candidatus Flavonifractor merdigallinarum</name>
    <dbReference type="NCBI Taxonomy" id="2838589"/>
    <lineage>
        <taxon>Bacteria</taxon>
        <taxon>Bacillati</taxon>
        <taxon>Bacillota</taxon>
        <taxon>Clostridia</taxon>
        <taxon>Eubacteriales</taxon>
        <taxon>Oscillospiraceae</taxon>
        <taxon>Flavonifractor</taxon>
    </lineage>
</organism>
<dbReference type="AlphaFoldDB" id="A0A9D2BXE0"/>
<dbReference type="Gene3D" id="3.10.20.30">
    <property type="match status" value="1"/>
</dbReference>
<dbReference type="InterPro" id="IPR027980">
    <property type="entry name" value="RACo_C"/>
</dbReference>
<dbReference type="SUPFAM" id="SSF54292">
    <property type="entry name" value="2Fe-2S ferredoxin-like"/>
    <property type="match status" value="1"/>
</dbReference>
<reference evidence="2" key="1">
    <citation type="journal article" date="2021" name="PeerJ">
        <title>Extensive microbial diversity within the chicken gut microbiome revealed by metagenomics and culture.</title>
        <authorList>
            <person name="Gilroy R."/>
            <person name="Ravi A."/>
            <person name="Getino M."/>
            <person name="Pursley I."/>
            <person name="Horton D.L."/>
            <person name="Alikhan N.F."/>
            <person name="Baker D."/>
            <person name="Gharbi K."/>
            <person name="Hall N."/>
            <person name="Watson M."/>
            <person name="Adriaenssens E.M."/>
            <person name="Foster-Nyarko E."/>
            <person name="Jarju S."/>
            <person name="Secka A."/>
            <person name="Antonio M."/>
            <person name="Oren A."/>
            <person name="Chaudhuri R.R."/>
            <person name="La Ragione R."/>
            <person name="Hildebrand F."/>
            <person name="Pallen M.J."/>
        </authorList>
    </citation>
    <scope>NUCLEOTIDE SEQUENCE</scope>
    <source>
        <strain evidence="2">ChiBcec16_6824</strain>
    </source>
</reference>
<reference evidence="2" key="2">
    <citation type="submission" date="2021-04" db="EMBL/GenBank/DDBJ databases">
        <authorList>
            <person name="Gilroy R."/>
        </authorList>
    </citation>
    <scope>NUCLEOTIDE SEQUENCE</scope>
    <source>
        <strain evidence="2">ChiBcec16_6824</strain>
    </source>
</reference>
<dbReference type="PANTHER" id="PTHR42895">
    <property type="entry name" value="IRON-SULFUR CLUSTER-BINDING PROTEIN-RELATED"/>
    <property type="match status" value="1"/>
</dbReference>
<evidence type="ECO:0000259" key="1">
    <source>
        <dbReference type="PROSITE" id="PS51085"/>
    </source>
</evidence>
<dbReference type="InterPro" id="IPR042259">
    <property type="entry name" value="Raco-like_middle_sf"/>
</dbReference>
<proteinExistence type="predicted"/>
<dbReference type="CDD" id="cd00207">
    <property type="entry name" value="fer2"/>
    <property type="match status" value="1"/>
</dbReference>
<protein>
    <submittedName>
        <fullName evidence="2">DUF4445 domain-containing protein</fullName>
    </submittedName>
</protein>
<sequence>MLHVEPREGRTILELLREKGILLESPCNGKGLCGKCKVRILKGEVSARSAQEENFLTPEERDFGIRLACLTVPLEEVELDPLGLLREGGGGVLGSGERPDIPLAPVVTEEPIHLAPSSFEDGRSMCAALEVGGDLPLSLMRELPALEENREVCLVRYGGAPVALQTDGTLYGLAVDIGTTTVAVALLDLRTGARLAEDGFVNPQKAFGLDVLSRIHYDMEHPGGVLELQRVLVERLEQSARTLTELLGRTPETIYEVVVGGNSTMLHALLGIPLASLGQAPYRSVFSHAVTVLASELGLALHPQARVYCIPSVSAYIGGDIVSGALASRLDQVEDTVLFLDIGTNGEMILSQHGRMYACSCAAGPALEGMNISCGMRAEPGAVEHVRLDGGRVELGVIGGGASPRGLCGSGLLEAISQAVSHKLIAKSGRLTADSPLTDTDERGKRRLVLDAAHGLYVTQADIRQVQLCKGAILSGILTLLKQLKVEPEAVDRVLVAGQFGKHLDPASLTGAGILPACLREKISYIGNSSMTGAELCLLSGAERQRAEALAQTISYVELSISDGYEELFTRSLQFGGL</sequence>
<dbReference type="Gene3D" id="3.30.420.480">
    <property type="entry name" value="Domain of unknown function (DUF4445)"/>
    <property type="match status" value="1"/>
</dbReference>
<dbReference type="InterPro" id="IPR001041">
    <property type="entry name" value="2Fe-2S_ferredoxin-type"/>
</dbReference>
<gene>
    <name evidence="2" type="ORF">H9841_04125</name>
</gene>
<dbReference type="GO" id="GO:0051536">
    <property type="term" value="F:iron-sulfur cluster binding"/>
    <property type="evidence" value="ECO:0007669"/>
    <property type="project" value="InterPro"/>
</dbReference>
<dbReference type="Pfam" id="PF17651">
    <property type="entry name" value="Raco_middle"/>
    <property type="match status" value="1"/>
</dbReference>
<dbReference type="PANTHER" id="PTHR42895:SF2">
    <property type="entry name" value="IRON-SULFUR CLUSTER PROTEIN"/>
    <property type="match status" value="1"/>
</dbReference>
<comment type="caution">
    <text evidence="2">The sequence shown here is derived from an EMBL/GenBank/DDBJ whole genome shotgun (WGS) entry which is preliminary data.</text>
</comment>
<dbReference type="InterPro" id="IPR036010">
    <property type="entry name" value="2Fe-2S_ferredoxin-like_sf"/>
</dbReference>
<dbReference type="InterPro" id="IPR041414">
    <property type="entry name" value="Raco-like_middle"/>
</dbReference>
<feature type="domain" description="2Fe-2S ferredoxin-type" evidence="1">
    <location>
        <begin position="1"/>
        <end position="85"/>
    </location>
</feature>
<dbReference type="InterPro" id="IPR012675">
    <property type="entry name" value="Beta-grasp_dom_sf"/>
</dbReference>
<name>A0A9D2BXE0_9FIRM</name>
<dbReference type="Pfam" id="PF14574">
    <property type="entry name" value="RACo_C_ter"/>
    <property type="match status" value="1"/>
</dbReference>
<evidence type="ECO:0000313" key="3">
    <source>
        <dbReference type="Proteomes" id="UP000823868"/>
    </source>
</evidence>
<dbReference type="PROSITE" id="PS51085">
    <property type="entry name" value="2FE2S_FER_2"/>
    <property type="match status" value="1"/>
</dbReference>
<evidence type="ECO:0000313" key="2">
    <source>
        <dbReference type="EMBL" id="HIY21076.1"/>
    </source>
</evidence>
<dbReference type="InterPro" id="IPR052911">
    <property type="entry name" value="Corrinoid_activation_enz"/>
</dbReference>
<dbReference type="Pfam" id="PF00111">
    <property type="entry name" value="Fer2"/>
    <property type="match status" value="1"/>
</dbReference>
<dbReference type="Proteomes" id="UP000823868">
    <property type="component" value="Unassembled WGS sequence"/>
</dbReference>
<accession>A0A9D2BXE0</accession>